<keyword evidence="2" id="KW-1185">Reference proteome</keyword>
<evidence type="ECO:0000313" key="2">
    <source>
        <dbReference type="Proteomes" id="UP000637578"/>
    </source>
</evidence>
<proteinExistence type="predicted"/>
<dbReference type="GO" id="GO:0009306">
    <property type="term" value="P:protein secretion"/>
    <property type="evidence" value="ECO:0007669"/>
    <property type="project" value="InterPro"/>
</dbReference>
<accession>A0A8J3CCT1</accession>
<dbReference type="EMBL" id="BMMK01000033">
    <property type="protein sequence ID" value="GGM75069.1"/>
    <property type="molecule type" value="Genomic_DNA"/>
</dbReference>
<dbReference type="AlphaFoldDB" id="A0A8J3CCT1"/>
<gene>
    <name evidence="1" type="ORF">GCM10012275_52240</name>
</gene>
<name>A0A8J3CCT1_9PSEU</name>
<evidence type="ECO:0000313" key="1">
    <source>
        <dbReference type="EMBL" id="GGM75069.1"/>
    </source>
</evidence>
<dbReference type="Pfam" id="PF10824">
    <property type="entry name" value="T7SS_ESX_EspC"/>
    <property type="match status" value="1"/>
</dbReference>
<protein>
    <submittedName>
        <fullName evidence="1">Uncharacterized protein</fullName>
    </submittedName>
</protein>
<reference evidence="1" key="2">
    <citation type="submission" date="2020-09" db="EMBL/GenBank/DDBJ databases">
        <authorList>
            <person name="Sun Q."/>
            <person name="Zhou Y."/>
        </authorList>
    </citation>
    <scope>NUCLEOTIDE SEQUENCE</scope>
    <source>
        <strain evidence="1">CGMCC 4.5737</strain>
    </source>
</reference>
<comment type="caution">
    <text evidence="1">The sequence shown here is derived from an EMBL/GenBank/DDBJ whole genome shotgun (WGS) entry which is preliminary data.</text>
</comment>
<organism evidence="1 2">
    <name type="scientific">Longimycelium tulufanense</name>
    <dbReference type="NCBI Taxonomy" id="907463"/>
    <lineage>
        <taxon>Bacteria</taxon>
        <taxon>Bacillati</taxon>
        <taxon>Actinomycetota</taxon>
        <taxon>Actinomycetes</taxon>
        <taxon>Pseudonocardiales</taxon>
        <taxon>Pseudonocardiaceae</taxon>
        <taxon>Longimycelium</taxon>
    </lineage>
</organism>
<dbReference type="Proteomes" id="UP000637578">
    <property type="component" value="Unassembled WGS sequence"/>
</dbReference>
<dbReference type="RefSeq" id="WP_373290058.1">
    <property type="nucleotide sequence ID" value="NZ_BMMK01000033.1"/>
</dbReference>
<sequence length="101" mass="10479">MSGLLNTDPDQVREHQKAIKELAKRAHTATEAAGIALNSNAFGIFGQFLAMHVIATGELAKGVLGGTALTLDAVDGGLGLTAEGYELVENVNEKLFGEGGR</sequence>
<dbReference type="InterPro" id="IPR022536">
    <property type="entry name" value="EspC"/>
</dbReference>
<reference evidence="1" key="1">
    <citation type="journal article" date="2014" name="Int. J. Syst. Evol. Microbiol.">
        <title>Complete genome sequence of Corynebacterium casei LMG S-19264T (=DSM 44701T), isolated from a smear-ripened cheese.</title>
        <authorList>
            <consortium name="US DOE Joint Genome Institute (JGI-PGF)"/>
            <person name="Walter F."/>
            <person name="Albersmeier A."/>
            <person name="Kalinowski J."/>
            <person name="Ruckert C."/>
        </authorList>
    </citation>
    <scope>NUCLEOTIDE SEQUENCE</scope>
    <source>
        <strain evidence="1">CGMCC 4.5737</strain>
    </source>
</reference>